<sequence length="205" mass="22543">MVTLRMFEVEVSEIMSVTRNSPSPFFILGIRCVTPLVKIALHNSPSSFFIPGIRCVTPLVDVALHNSHPQQSSRTVLHNSLPQQSSTTVLQNSPPQQFSTTVLHKQSSTTVLQNSPPEQSSTTVIHNSSPQQPSTSALNNQPYALLYPGHPLCYSTSGCSPPQQPSSFFIPGIRFPRYPFSAGPDDLVVFVFVYLWIVCLACTEI</sequence>
<organism evidence="2 3">
    <name type="scientific">Elysia marginata</name>
    <dbReference type="NCBI Taxonomy" id="1093978"/>
    <lineage>
        <taxon>Eukaryota</taxon>
        <taxon>Metazoa</taxon>
        <taxon>Spiralia</taxon>
        <taxon>Lophotrochozoa</taxon>
        <taxon>Mollusca</taxon>
        <taxon>Gastropoda</taxon>
        <taxon>Heterobranchia</taxon>
        <taxon>Euthyneura</taxon>
        <taxon>Panpulmonata</taxon>
        <taxon>Sacoglossa</taxon>
        <taxon>Placobranchoidea</taxon>
        <taxon>Plakobranchidae</taxon>
        <taxon>Elysia</taxon>
    </lineage>
</organism>
<evidence type="ECO:0000313" key="2">
    <source>
        <dbReference type="EMBL" id="GFR63348.1"/>
    </source>
</evidence>
<gene>
    <name evidence="2" type="ORF">ElyMa_000154100</name>
</gene>
<accession>A0AAV4ESB9</accession>
<proteinExistence type="predicted"/>
<feature type="region of interest" description="Disordered" evidence="1">
    <location>
        <begin position="109"/>
        <end position="136"/>
    </location>
</feature>
<dbReference type="AlphaFoldDB" id="A0AAV4ESB9"/>
<evidence type="ECO:0000313" key="3">
    <source>
        <dbReference type="Proteomes" id="UP000762676"/>
    </source>
</evidence>
<dbReference type="Proteomes" id="UP000762676">
    <property type="component" value="Unassembled WGS sequence"/>
</dbReference>
<reference evidence="2 3" key="1">
    <citation type="journal article" date="2021" name="Elife">
        <title>Chloroplast acquisition without the gene transfer in kleptoplastic sea slugs, Plakobranchus ocellatus.</title>
        <authorList>
            <person name="Maeda T."/>
            <person name="Takahashi S."/>
            <person name="Yoshida T."/>
            <person name="Shimamura S."/>
            <person name="Takaki Y."/>
            <person name="Nagai Y."/>
            <person name="Toyoda A."/>
            <person name="Suzuki Y."/>
            <person name="Arimoto A."/>
            <person name="Ishii H."/>
            <person name="Satoh N."/>
            <person name="Nishiyama T."/>
            <person name="Hasebe M."/>
            <person name="Maruyama T."/>
            <person name="Minagawa J."/>
            <person name="Obokata J."/>
            <person name="Shigenobu S."/>
        </authorList>
    </citation>
    <scope>NUCLEOTIDE SEQUENCE [LARGE SCALE GENOMIC DNA]</scope>
</reference>
<comment type="caution">
    <text evidence="2">The sequence shown here is derived from an EMBL/GenBank/DDBJ whole genome shotgun (WGS) entry which is preliminary data.</text>
</comment>
<feature type="region of interest" description="Disordered" evidence="1">
    <location>
        <begin position="71"/>
        <end position="95"/>
    </location>
</feature>
<keyword evidence="3" id="KW-1185">Reference proteome</keyword>
<protein>
    <submittedName>
        <fullName evidence="2">Uncharacterized protein</fullName>
    </submittedName>
</protein>
<name>A0AAV4ESB9_9GAST</name>
<dbReference type="EMBL" id="BMAT01000285">
    <property type="protein sequence ID" value="GFR63348.1"/>
    <property type="molecule type" value="Genomic_DNA"/>
</dbReference>
<evidence type="ECO:0000256" key="1">
    <source>
        <dbReference type="SAM" id="MobiDB-lite"/>
    </source>
</evidence>